<evidence type="ECO:0000256" key="5">
    <source>
        <dbReference type="ARBA" id="ARBA00023015"/>
    </source>
</evidence>
<dbReference type="AlphaFoldDB" id="A0A2I7N8M2"/>
<keyword evidence="1 8" id="KW-0678">Repressor</keyword>
<keyword evidence="6 8" id="KW-0238">DNA-binding</keyword>
<reference evidence="11" key="1">
    <citation type="submission" date="2017-11" db="EMBL/GenBank/DDBJ databases">
        <authorList>
            <person name="Chan K.G."/>
            <person name="Lee L.S."/>
        </authorList>
    </citation>
    <scope>NUCLEOTIDE SEQUENCE [LARGE SCALE GENOMIC DNA]</scope>
    <source>
        <strain evidence="11">DSM 100970</strain>
    </source>
</reference>
<dbReference type="GO" id="GO:0003677">
    <property type="term" value="F:DNA binding"/>
    <property type="evidence" value="ECO:0007669"/>
    <property type="project" value="UniProtKB-KW"/>
</dbReference>
<evidence type="ECO:0000256" key="3">
    <source>
        <dbReference type="ARBA" id="ARBA00022771"/>
    </source>
</evidence>
<dbReference type="RefSeq" id="WP_102951874.1">
    <property type="nucleotide sequence ID" value="NZ_CP024847.1"/>
</dbReference>
<evidence type="ECO:0000256" key="1">
    <source>
        <dbReference type="ARBA" id="ARBA00022491"/>
    </source>
</evidence>
<comment type="function">
    <text evidence="8">Negatively regulates transcription of bacterial ribonucleotide reductase nrd genes and operons by binding to NrdR-boxes.</text>
</comment>
<keyword evidence="7 8" id="KW-0804">Transcription</keyword>
<dbReference type="HAMAP" id="MF_00440">
    <property type="entry name" value="NrdR"/>
    <property type="match status" value="1"/>
</dbReference>
<dbReference type="PANTHER" id="PTHR30455">
    <property type="entry name" value="TRANSCRIPTIONAL REPRESSOR NRDR"/>
    <property type="match status" value="1"/>
</dbReference>
<dbReference type="InterPro" id="IPR003796">
    <property type="entry name" value="RNR_NrdR-like"/>
</dbReference>
<evidence type="ECO:0000256" key="7">
    <source>
        <dbReference type="ARBA" id="ARBA00023163"/>
    </source>
</evidence>
<keyword evidence="8" id="KW-0862">Zinc</keyword>
<dbReference type="OrthoDB" id="9807461at2"/>
<feature type="domain" description="ATP-cone" evidence="9">
    <location>
        <begin position="49"/>
        <end position="139"/>
    </location>
</feature>
<evidence type="ECO:0000313" key="10">
    <source>
        <dbReference type="EMBL" id="AUR52585.1"/>
    </source>
</evidence>
<dbReference type="InterPro" id="IPR005144">
    <property type="entry name" value="ATP-cone_dom"/>
</dbReference>
<feature type="zinc finger region" evidence="8">
    <location>
        <begin position="3"/>
        <end position="34"/>
    </location>
</feature>
<sequence>MKCPFCNNDDTQVIDTRLSDDRMVIKRRRKCIACDRRFNTFEKIELQMPAVVKSDGSRQEYDESRVRTSFMKALHKRPVATKDVDAAIELIRQQVLMHGEREISSRIIGEMVMEQLAKLDTVAYIRFASIYRSFQDVDDFTNIIKQVDDK</sequence>
<dbReference type="GO" id="GO:0005524">
    <property type="term" value="F:ATP binding"/>
    <property type="evidence" value="ECO:0007669"/>
    <property type="project" value="UniProtKB-UniRule"/>
</dbReference>
<dbReference type="GO" id="GO:0008270">
    <property type="term" value="F:zinc ion binding"/>
    <property type="evidence" value="ECO:0007669"/>
    <property type="project" value="UniProtKB-UniRule"/>
</dbReference>
<organism evidence="10 11">
    <name type="scientific">Aquella oligotrophica</name>
    <dbReference type="NCBI Taxonomy" id="2067065"/>
    <lineage>
        <taxon>Bacteria</taxon>
        <taxon>Pseudomonadati</taxon>
        <taxon>Pseudomonadota</taxon>
        <taxon>Betaproteobacteria</taxon>
        <taxon>Neisseriales</taxon>
        <taxon>Neisseriaceae</taxon>
        <taxon>Aquella</taxon>
    </lineage>
</organism>
<evidence type="ECO:0000256" key="8">
    <source>
        <dbReference type="HAMAP-Rule" id="MF_00440"/>
    </source>
</evidence>
<dbReference type="GO" id="GO:0045892">
    <property type="term" value="P:negative regulation of DNA-templated transcription"/>
    <property type="evidence" value="ECO:0007669"/>
    <property type="project" value="UniProtKB-UniRule"/>
</dbReference>
<evidence type="ECO:0000256" key="6">
    <source>
        <dbReference type="ARBA" id="ARBA00023125"/>
    </source>
</evidence>
<evidence type="ECO:0000259" key="9">
    <source>
        <dbReference type="PROSITE" id="PS51161"/>
    </source>
</evidence>
<name>A0A2I7N8M2_9NEIS</name>
<dbReference type="Pfam" id="PF03477">
    <property type="entry name" value="ATP-cone"/>
    <property type="match status" value="1"/>
</dbReference>
<keyword evidence="2 8" id="KW-0547">Nucleotide-binding</keyword>
<dbReference type="KEGG" id="nba:CUN60_09845"/>
<proteinExistence type="inferred from homology"/>
<evidence type="ECO:0000256" key="2">
    <source>
        <dbReference type="ARBA" id="ARBA00022741"/>
    </source>
</evidence>
<protein>
    <recommendedName>
        <fullName evidence="8">Transcriptional repressor NrdR</fullName>
    </recommendedName>
</protein>
<dbReference type="PANTHER" id="PTHR30455:SF2">
    <property type="entry name" value="TRANSCRIPTIONAL REPRESSOR NRDR"/>
    <property type="match status" value="1"/>
</dbReference>
<keyword evidence="5 8" id="KW-0805">Transcription regulation</keyword>
<evidence type="ECO:0000313" key="11">
    <source>
        <dbReference type="Proteomes" id="UP000236655"/>
    </source>
</evidence>
<comment type="similarity">
    <text evidence="8">Belongs to the NrdR family.</text>
</comment>
<keyword evidence="3 8" id="KW-0863">Zinc-finger</keyword>
<dbReference type="Proteomes" id="UP000236655">
    <property type="component" value="Chromosome"/>
</dbReference>
<dbReference type="EMBL" id="CP024847">
    <property type="protein sequence ID" value="AUR52585.1"/>
    <property type="molecule type" value="Genomic_DNA"/>
</dbReference>
<dbReference type="NCBIfam" id="TIGR00244">
    <property type="entry name" value="transcriptional regulator NrdR"/>
    <property type="match status" value="1"/>
</dbReference>
<evidence type="ECO:0000256" key="4">
    <source>
        <dbReference type="ARBA" id="ARBA00022840"/>
    </source>
</evidence>
<dbReference type="Pfam" id="PF22811">
    <property type="entry name" value="Zn_ribbon_NrdR"/>
    <property type="match status" value="1"/>
</dbReference>
<keyword evidence="11" id="KW-1185">Reference proteome</keyword>
<dbReference type="InterPro" id="IPR055173">
    <property type="entry name" value="NrdR-like_N"/>
</dbReference>
<comment type="cofactor">
    <cofactor evidence="8">
        <name>Zn(2+)</name>
        <dbReference type="ChEBI" id="CHEBI:29105"/>
    </cofactor>
    <text evidence="8">Binds 1 zinc ion.</text>
</comment>
<gene>
    <name evidence="8" type="primary">nrdR</name>
    <name evidence="10" type="ORF">CUN60_09845</name>
</gene>
<keyword evidence="8" id="KW-0479">Metal-binding</keyword>
<keyword evidence="4 8" id="KW-0067">ATP-binding</keyword>
<accession>A0A2I7N8M2</accession>
<dbReference type="PROSITE" id="PS51161">
    <property type="entry name" value="ATP_CONE"/>
    <property type="match status" value="1"/>
</dbReference>